<proteinExistence type="inferred from homology"/>
<keyword evidence="1 5" id="KW-0489">Methyltransferase</keyword>
<dbReference type="PANTHER" id="PTHR12133:SF1">
    <property type="entry name" value="TRNA (ADENINE(58)-N(1))-METHYLTRANSFERASE, MITOCHONDRIAL"/>
    <property type="match status" value="1"/>
</dbReference>
<dbReference type="GO" id="GO:0160107">
    <property type="term" value="F:tRNA (adenine(58)-N1)-methyltransferase activity"/>
    <property type="evidence" value="ECO:0007669"/>
    <property type="project" value="UniProtKB-EC"/>
</dbReference>
<dbReference type="PIRSF" id="PIRSF017269">
    <property type="entry name" value="GCD14"/>
    <property type="match status" value="1"/>
</dbReference>
<dbReference type="Pfam" id="PF08704">
    <property type="entry name" value="GCD14"/>
    <property type="match status" value="1"/>
</dbReference>
<dbReference type="GO" id="GO:0030488">
    <property type="term" value="P:tRNA methylation"/>
    <property type="evidence" value="ECO:0007669"/>
    <property type="project" value="InterPro"/>
</dbReference>
<comment type="caution">
    <text evidence="8">The sequence shown here is derived from an EMBL/GenBank/DDBJ whole genome shotgun (WGS) entry which is preliminary data.</text>
</comment>
<protein>
    <recommendedName>
        <fullName evidence="5">tRNA (adenine(58)-N(1))-methyltransferase TrmI</fullName>
        <ecNumber evidence="5">2.1.1.220</ecNumber>
    </recommendedName>
</protein>
<evidence type="ECO:0000256" key="3">
    <source>
        <dbReference type="ARBA" id="ARBA00022691"/>
    </source>
</evidence>
<keyword evidence="4 5" id="KW-0819">tRNA processing</keyword>
<feature type="binding site" evidence="6">
    <location>
        <position position="127"/>
    </location>
    <ligand>
        <name>S-adenosyl-L-methionine</name>
        <dbReference type="ChEBI" id="CHEBI:59789"/>
    </ligand>
</feature>
<feature type="binding site" evidence="6">
    <location>
        <position position="171"/>
    </location>
    <ligand>
        <name>S-adenosyl-L-methionine</name>
        <dbReference type="ChEBI" id="CHEBI:59789"/>
    </ligand>
</feature>
<evidence type="ECO:0000256" key="6">
    <source>
        <dbReference type="PIRSR" id="PIRSR017269-1"/>
    </source>
</evidence>
<name>A0A140L8V2_9FIRM</name>
<dbReference type="InParanoid" id="A0A140L8V2"/>
<keyword evidence="9" id="KW-1185">Reference proteome</keyword>
<organism evidence="8 9">
    <name type="scientific">Fervidicola ferrireducens</name>
    <dbReference type="NCBI Taxonomy" id="520764"/>
    <lineage>
        <taxon>Bacteria</taxon>
        <taxon>Bacillati</taxon>
        <taxon>Bacillota</taxon>
        <taxon>Clostridia</taxon>
        <taxon>Thermosediminibacterales</taxon>
        <taxon>Thermosediminibacteraceae</taxon>
        <taxon>Fervidicola</taxon>
    </lineage>
</organism>
<keyword evidence="2 5" id="KW-0808">Transferase</keyword>
<dbReference type="Proteomes" id="UP000070427">
    <property type="component" value="Unassembled WGS sequence"/>
</dbReference>
<dbReference type="EC" id="2.1.1.220" evidence="5"/>
<evidence type="ECO:0000313" key="8">
    <source>
        <dbReference type="EMBL" id="KXG76977.1"/>
    </source>
</evidence>
<dbReference type="GO" id="GO:0031515">
    <property type="term" value="C:tRNA (m1A) methyltransferase complex"/>
    <property type="evidence" value="ECO:0007669"/>
    <property type="project" value="UniProtKB-UniRule"/>
</dbReference>
<comment type="similarity">
    <text evidence="5">Belongs to the class I-like SAM-binding methyltransferase superfamily. TRM61 family.</text>
</comment>
<evidence type="ECO:0000256" key="2">
    <source>
        <dbReference type="ARBA" id="ARBA00022679"/>
    </source>
</evidence>
<comment type="subunit">
    <text evidence="5">Homotetramer composed of a dimer of dimers.</text>
</comment>
<dbReference type="PROSITE" id="PS51620">
    <property type="entry name" value="SAM_TRM61"/>
    <property type="match status" value="1"/>
</dbReference>
<dbReference type="PATRIC" id="fig|520764.3.peg.1404"/>
<dbReference type="OrthoDB" id="9781391at2"/>
<dbReference type="STRING" id="520764.AN618_13530"/>
<gene>
    <name evidence="8" type="primary">trmI</name>
    <name evidence="8" type="ORF">AN618_13530</name>
</gene>
<dbReference type="PANTHER" id="PTHR12133">
    <property type="entry name" value="TRNA (ADENINE(58)-N(1))-METHYLTRANSFERASE"/>
    <property type="match status" value="1"/>
</dbReference>
<dbReference type="CDD" id="cd02440">
    <property type="entry name" value="AdoMet_MTases"/>
    <property type="match status" value="1"/>
</dbReference>
<feature type="domain" description="tRNA (adenine(58)-N(1))-methyltransferase catalytic subunit TRM61 C-terminal" evidence="7">
    <location>
        <begin position="70"/>
        <end position="235"/>
    </location>
</feature>
<dbReference type="InterPro" id="IPR014816">
    <property type="entry name" value="tRNA_MeTrfase_Gcd14"/>
</dbReference>
<reference evidence="8 9" key="1">
    <citation type="submission" date="2015-12" db="EMBL/GenBank/DDBJ databases">
        <title>Draft genome sequnece of Fervidicola ferrireducens strain Y170.</title>
        <authorList>
            <person name="Patel B.K."/>
        </authorList>
    </citation>
    <scope>NUCLEOTIDE SEQUENCE [LARGE SCALE GENOMIC DNA]</scope>
    <source>
        <strain evidence="8 9">Y170</strain>
    </source>
</reference>
<sequence length="255" mass="28724">MQSGFSTKRVIIGPEGFKKVVDVSSPNKIGLPNGQIDSMELADIKPGGSFEVKGTVYHVLTCDTFDYVMHYLKRRTQIVYPKEGAYIMMRLDISPGKRVGEAGTGSGAFTVCLSRAVGPEGRVYTYEQREEFYKLAEKNIKGFSEFDNVIMHNKSIAEGIEERDLDAFFLDVREPWEVIGEVRKAIKPAGHLGIIVPTTNQVTQTMESLENKGFYIAEVVEIMMRKYKLVPERLRPEDLMVGHTGYLIFARKLGE</sequence>
<dbReference type="RefSeq" id="WP_066353369.1">
    <property type="nucleotide sequence ID" value="NZ_LOED01000014.1"/>
</dbReference>
<evidence type="ECO:0000313" key="9">
    <source>
        <dbReference type="Proteomes" id="UP000070427"/>
    </source>
</evidence>
<dbReference type="Gene3D" id="3.40.50.150">
    <property type="entry name" value="Vaccinia Virus protein VP39"/>
    <property type="match status" value="1"/>
</dbReference>
<dbReference type="SUPFAM" id="SSF53335">
    <property type="entry name" value="S-adenosyl-L-methionine-dependent methyltransferases"/>
    <property type="match status" value="1"/>
</dbReference>
<comment type="catalytic activity">
    <reaction evidence="5">
        <text>adenosine(58) in tRNA + S-adenosyl-L-methionine = N(1)-methyladenosine(58) in tRNA + S-adenosyl-L-homocysteine + H(+)</text>
        <dbReference type="Rhea" id="RHEA:43152"/>
        <dbReference type="Rhea" id="RHEA-COMP:10365"/>
        <dbReference type="Rhea" id="RHEA-COMP:10366"/>
        <dbReference type="ChEBI" id="CHEBI:15378"/>
        <dbReference type="ChEBI" id="CHEBI:57856"/>
        <dbReference type="ChEBI" id="CHEBI:59789"/>
        <dbReference type="ChEBI" id="CHEBI:74411"/>
        <dbReference type="ChEBI" id="CHEBI:74491"/>
        <dbReference type="EC" id="2.1.1.220"/>
    </reaction>
</comment>
<dbReference type="InterPro" id="IPR049470">
    <property type="entry name" value="TRM61_C"/>
</dbReference>
<dbReference type="AlphaFoldDB" id="A0A140L8V2"/>
<dbReference type="EMBL" id="LOED01000014">
    <property type="protein sequence ID" value="KXG76977.1"/>
    <property type="molecule type" value="Genomic_DNA"/>
</dbReference>
<accession>A0A140L8V2</accession>
<keyword evidence="3 5" id="KW-0949">S-adenosyl-L-methionine</keyword>
<dbReference type="InterPro" id="IPR029063">
    <property type="entry name" value="SAM-dependent_MTases_sf"/>
</dbReference>
<evidence type="ECO:0000256" key="4">
    <source>
        <dbReference type="ARBA" id="ARBA00022694"/>
    </source>
</evidence>
<evidence type="ECO:0000256" key="5">
    <source>
        <dbReference type="PIRNR" id="PIRNR017269"/>
    </source>
</evidence>
<evidence type="ECO:0000256" key="1">
    <source>
        <dbReference type="ARBA" id="ARBA00022603"/>
    </source>
</evidence>
<evidence type="ECO:0000259" key="7">
    <source>
        <dbReference type="Pfam" id="PF08704"/>
    </source>
</evidence>
<comment type="function">
    <text evidence="5">Catalyzes the S-adenosyl-L-methionine-dependent formation of N(1)-methyladenine at position 58 (m1A58) in tRNA.</text>
</comment>